<dbReference type="STRING" id="119641.SAMN05421842_103211"/>
<keyword evidence="1" id="KW-1133">Transmembrane helix</keyword>
<proteinExistence type="predicted"/>
<organism evidence="2 3">
    <name type="scientific">Clostridium uliginosum</name>
    <dbReference type="NCBI Taxonomy" id="119641"/>
    <lineage>
        <taxon>Bacteria</taxon>
        <taxon>Bacillati</taxon>
        <taxon>Bacillota</taxon>
        <taxon>Clostridia</taxon>
        <taxon>Eubacteriales</taxon>
        <taxon>Clostridiaceae</taxon>
        <taxon>Clostridium</taxon>
    </lineage>
</organism>
<feature type="transmembrane region" description="Helical" evidence="1">
    <location>
        <begin position="68"/>
        <end position="89"/>
    </location>
</feature>
<dbReference type="Proteomes" id="UP000199263">
    <property type="component" value="Unassembled WGS sequence"/>
</dbReference>
<keyword evidence="1" id="KW-0472">Membrane</keyword>
<evidence type="ECO:0000313" key="3">
    <source>
        <dbReference type="Proteomes" id="UP000199263"/>
    </source>
</evidence>
<sequence>MKTIVNWLSLICGFLTSILIICTFLTSYQFYYVGQIFNSYLPLQLGISITMAMLTLRFILNETGRKRIIYSVFSFTISVSLIFFIVNLVK</sequence>
<gene>
    <name evidence="2" type="ORF">SAMN05421842_103211</name>
</gene>
<reference evidence="2 3" key="1">
    <citation type="submission" date="2016-10" db="EMBL/GenBank/DDBJ databases">
        <authorList>
            <person name="de Groot N.N."/>
        </authorList>
    </citation>
    <scope>NUCLEOTIDE SEQUENCE [LARGE SCALE GENOMIC DNA]</scope>
    <source>
        <strain evidence="2 3">DSM 12992</strain>
    </source>
</reference>
<dbReference type="AlphaFoldDB" id="A0A1I1J6Z0"/>
<keyword evidence="1" id="KW-0812">Transmembrane</keyword>
<feature type="transmembrane region" description="Helical" evidence="1">
    <location>
        <begin position="7"/>
        <end position="31"/>
    </location>
</feature>
<evidence type="ECO:0000313" key="2">
    <source>
        <dbReference type="EMBL" id="SFC44216.1"/>
    </source>
</evidence>
<evidence type="ECO:0000256" key="1">
    <source>
        <dbReference type="SAM" id="Phobius"/>
    </source>
</evidence>
<dbReference type="EMBL" id="FOMG01000003">
    <property type="protein sequence ID" value="SFC44216.1"/>
    <property type="molecule type" value="Genomic_DNA"/>
</dbReference>
<name>A0A1I1J6Z0_9CLOT</name>
<feature type="transmembrane region" description="Helical" evidence="1">
    <location>
        <begin position="37"/>
        <end position="56"/>
    </location>
</feature>
<dbReference type="OrthoDB" id="1920284at2"/>
<dbReference type="RefSeq" id="WP_090088924.1">
    <property type="nucleotide sequence ID" value="NZ_FOMG01000003.1"/>
</dbReference>
<keyword evidence="3" id="KW-1185">Reference proteome</keyword>
<protein>
    <submittedName>
        <fullName evidence="2">Uncharacterized protein</fullName>
    </submittedName>
</protein>
<accession>A0A1I1J6Z0</accession>